<dbReference type="AlphaFoldDB" id="A0A6A7A5X3"/>
<feature type="compositionally biased region" description="Pro residues" evidence="1">
    <location>
        <begin position="138"/>
        <end position="147"/>
    </location>
</feature>
<keyword evidence="3" id="KW-1185">Reference proteome</keyword>
<feature type="compositionally biased region" description="Low complexity" evidence="1">
    <location>
        <begin position="86"/>
        <end position="95"/>
    </location>
</feature>
<organism evidence="2 3">
    <name type="scientific">Ophiobolus disseminans</name>
    <dbReference type="NCBI Taxonomy" id="1469910"/>
    <lineage>
        <taxon>Eukaryota</taxon>
        <taxon>Fungi</taxon>
        <taxon>Dikarya</taxon>
        <taxon>Ascomycota</taxon>
        <taxon>Pezizomycotina</taxon>
        <taxon>Dothideomycetes</taxon>
        <taxon>Pleosporomycetidae</taxon>
        <taxon>Pleosporales</taxon>
        <taxon>Pleosporineae</taxon>
        <taxon>Phaeosphaeriaceae</taxon>
        <taxon>Ophiobolus</taxon>
    </lineage>
</organism>
<evidence type="ECO:0000256" key="1">
    <source>
        <dbReference type="SAM" id="MobiDB-lite"/>
    </source>
</evidence>
<accession>A0A6A7A5X3</accession>
<evidence type="ECO:0000313" key="2">
    <source>
        <dbReference type="EMBL" id="KAF2828701.1"/>
    </source>
</evidence>
<dbReference type="OrthoDB" id="3801434at2759"/>
<protein>
    <submittedName>
        <fullName evidence="2">Uncharacterized protein</fullName>
    </submittedName>
</protein>
<name>A0A6A7A5X3_9PLEO</name>
<dbReference type="EMBL" id="MU006222">
    <property type="protein sequence ID" value="KAF2828701.1"/>
    <property type="molecule type" value="Genomic_DNA"/>
</dbReference>
<reference evidence="2" key="1">
    <citation type="journal article" date="2020" name="Stud. Mycol.">
        <title>101 Dothideomycetes genomes: a test case for predicting lifestyles and emergence of pathogens.</title>
        <authorList>
            <person name="Haridas S."/>
            <person name="Albert R."/>
            <person name="Binder M."/>
            <person name="Bloem J."/>
            <person name="Labutti K."/>
            <person name="Salamov A."/>
            <person name="Andreopoulos B."/>
            <person name="Baker S."/>
            <person name="Barry K."/>
            <person name="Bills G."/>
            <person name="Bluhm B."/>
            <person name="Cannon C."/>
            <person name="Castanera R."/>
            <person name="Culley D."/>
            <person name="Daum C."/>
            <person name="Ezra D."/>
            <person name="Gonzalez J."/>
            <person name="Henrissat B."/>
            <person name="Kuo A."/>
            <person name="Liang C."/>
            <person name="Lipzen A."/>
            <person name="Lutzoni F."/>
            <person name="Magnuson J."/>
            <person name="Mondo S."/>
            <person name="Nolan M."/>
            <person name="Ohm R."/>
            <person name="Pangilinan J."/>
            <person name="Park H.-J."/>
            <person name="Ramirez L."/>
            <person name="Alfaro M."/>
            <person name="Sun H."/>
            <person name="Tritt A."/>
            <person name="Yoshinaga Y."/>
            <person name="Zwiers L.-H."/>
            <person name="Turgeon B."/>
            <person name="Goodwin S."/>
            <person name="Spatafora J."/>
            <person name="Crous P."/>
            <person name="Grigoriev I."/>
        </authorList>
    </citation>
    <scope>NUCLEOTIDE SEQUENCE</scope>
    <source>
        <strain evidence="2">CBS 113818</strain>
    </source>
</reference>
<dbReference type="Proteomes" id="UP000799424">
    <property type="component" value="Unassembled WGS sequence"/>
</dbReference>
<evidence type="ECO:0000313" key="3">
    <source>
        <dbReference type="Proteomes" id="UP000799424"/>
    </source>
</evidence>
<feature type="region of interest" description="Disordered" evidence="1">
    <location>
        <begin position="1"/>
        <end position="147"/>
    </location>
</feature>
<sequence length="321" mass="35080">MNRNDEPLREAQGSSDQNRRPSRTLSYHQPGRAYVPPASQAAEAVRLQQPQSRPRRPSGMPDAPSRRGSAQPEARSRRTSELPQAPTRRPSSSTTHSNFEIFENGSDSIFRGNDQDTNSFSSEDWEVLDGHEDDGFPPTHPSLPPPSYDFPGTWTAAMHQTGSALGEIGTATRSFTSAVAQSGIHKAGWSVGSALLSTTNRGVLSLVSWAAERTGTGPDALPRPAAKWVKSGRERMDEASRARERRARRRLGLLEEAEEGGLRIETRDGGPIPGLTPVAQPVEEDEEEIGVGFLNEEALLEAQKVEDDGDDGLVRMFQFDD</sequence>
<proteinExistence type="predicted"/>
<gene>
    <name evidence="2" type="ORF">CC86DRAFT_465455</name>
</gene>